<dbReference type="InterPro" id="IPR051637">
    <property type="entry name" value="Ank_repeat_dom-contain_49"/>
</dbReference>
<dbReference type="PANTHER" id="PTHR24180">
    <property type="entry name" value="CYCLIN-DEPENDENT KINASE INHIBITOR 2C-RELATED"/>
    <property type="match status" value="1"/>
</dbReference>
<keyword evidence="5" id="KW-1185">Reference proteome</keyword>
<evidence type="ECO:0000256" key="1">
    <source>
        <dbReference type="ARBA" id="ARBA00022737"/>
    </source>
</evidence>
<proteinExistence type="predicted"/>
<feature type="repeat" description="ANK" evidence="3">
    <location>
        <begin position="53"/>
        <end position="86"/>
    </location>
</feature>
<dbReference type="EMBL" id="JAULSY010000047">
    <property type="protein sequence ID" value="KAK0669121.1"/>
    <property type="molecule type" value="Genomic_DNA"/>
</dbReference>
<dbReference type="AlphaFoldDB" id="A0AA40DAF0"/>
<evidence type="ECO:0000313" key="4">
    <source>
        <dbReference type="EMBL" id="KAK0669121.1"/>
    </source>
</evidence>
<dbReference type="InterPro" id="IPR036770">
    <property type="entry name" value="Ankyrin_rpt-contain_sf"/>
</dbReference>
<dbReference type="SMART" id="SM00248">
    <property type="entry name" value="ANK"/>
    <property type="match status" value="4"/>
</dbReference>
<dbReference type="PANTHER" id="PTHR24180:SF45">
    <property type="entry name" value="POLY [ADP-RIBOSE] POLYMERASE TANKYRASE"/>
    <property type="match status" value="1"/>
</dbReference>
<sequence length="242" mass="28111">MDGMNRTQWTNYGTLLHEAVRENNFDLVTYLLSPHVFEESDKLLRFLEQRDYLGMTALPLAIQLSNSMEMIKFLFYQGADIRATDIHGWTPMHHAMDKRGIETAKLLYSKDKSLMNKAAHSTHDTPLHILIRRGHVEAIREVMRTFGREYLDWFRLNDLGLSAFDLAKLVIGDAEFLRELRASVLVDGWKLKRQRARDNFERARKDIQPVQGFPTGKEFLRDDDEVVDGSWEDFTKAPALLV</sequence>
<dbReference type="PROSITE" id="PS50088">
    <property type="entry name" value="ANK_REPEAT"/>
    <property type="match status" value="1"/>
</dbReference>
<dbReference type="Proteomes" id="UP001174997">
    <property type="component" value="Unassembled WGS sequence"/>
</dbReference>
<reference evidence="4" key="1">
    <citation type="submission" date="2023-06" db="EMBL/GenBank/DDBJ databases">
        <title>Genome-scale phylogeny and comparative genomics of the fungal order Sordariales.</title>
        <authorList>
            <consortium name="Lawrence Berkeley National Laboratory"/>
            <person name="Hensen N."/>
            <person name="Bonometti L."/>
            <person name="Westerberg I."/>
            <person name="Brannstrom I.O."/>
            <person name="Guillou S."/>
            <person name="Cros-Aarteil S."/>
            <person name="Calhoun S."/>
            <person name="Haridas S."/>
            <person name="Kuo A."/>
            <person name="Mondo S."/>
            <person name="Pangilinan J."/>
            <person name="Riley R."/>
            <person name="Labutti K."/>
            <person name="Andreopoulos B."/>
            <person name="Lipzen A."/>
            <person name="Chen C."/>
            <person name="Yanf M."/>
            <person name="Daum C."/>
            <person name="Ng V."/>
            <person name="Clum A."/>
            <person name="Steindorff A."/>
            <person name="Ohm R."/>
            <person name="Martin F."/>
            <person name="Silar P."/>
            <person name="Natvig D."/>
            <person name="Lalanne C."/>
            <person name="Gautier V."/>
            <person name="Ament-Velasquez S.L."/>
            <person name="Kruys A."/>
            <person name="Hutchinson M.I."/>
            <person name="Powell A.J."/>
            <person name="Barry K."/>
            <person name="Miller A.N."/>
            <person name="Grigoriev I.V."/>
            <person name="Debuchy R."/>
            <person name="Gladieux P."/>
            <person name="Thoren M.H."/>
            <person name="Johannesson H."/>
        </authorList>
    </citation>
    <scope>NUCLEOTIDE SEQUENCE</scope>
    <source>
        <strain evidence="4">CBS 307.81</strain>
    </source>
</reference>
<evidence type="ECO:0000256" key="2">
    <source>
        <dbReference type="ARBA" id="ARBA00023043"/>
    </source>
</evidence>
<dbReference type="SUPFAM" id="SSF48403">
    <property type="entry name" value="Ankyrin repeat"/>
    <property type="match status" value="1"/>
</dbReference>
<evidence type="ECO:0000313" key="5">
    <source>
        <dbReference type="Proteomes" id="UP001174997"/>
    </source>
</evidence>
<keyword evidence="1" id="KW-0677">Repeat</keyword>
<organism evidence="4 5">
    <name type="scientific">Cercophora samala</name>
    <dbReference type="NCBI Taxonomy" id="330535"/>
    <lineage>
        <taxon>Eukaryota</taxon>
        <taxon>Fungi</taxon>
        <taxon>Dikarya</taxon>
        <taxon>Ascomycota</taxon>
        <taxon>Pezizomycotina</taxon>
        <taxon>Sordariomycetes</taxon>
        <taxon>Sordariomycetidae</taxon>
        <taxon>Sordariales</taxon>
        <taxon>Lasiosphaeriaceae</taxon>
        <taxon>Cercophora</taxon>
    </lineage>
</organism>
<dbReference type="Gene3D" id="1.25.40.20">
    <property type="entry name" value="Ankyrin repeat-containing domain"/>
    <property type="match status" value="1"/>
</dbReference>
<protein>
    <submittedName>
        <fullName evidence="4">Ankyrin repeat-containing domain protein</fullName>
    </submittedName>
</protein>
<comment type="caution">
    <text evidence="4">The sequence shown here is derived from an EMBL/GenBank/DDBJ whole genome shotgun (WGS) entry which is preliminary data.</text>
</comment>
<evidence type="ECO:0000256" key="3">
    <source>
        <dbReference type="PROSITE-ProRule" id="PRU00023"/>
    </source>
</evidence>
<name>A0AA40DAF0_9PEZI</name>
<gene>
    <name evidence="4" type="ORF">QBC41DRAFT_320613</name>
</gene>
<dbReference type="InterPro" id="IPR002110">
    <property type="entry name" value="Ankyrin_rpt"/>
</dbReference>
<accession>A0AA40DAF0</accession>
<keyword evidence="2 3" id="KW-0040">ANK repeat</keyword>
<dbReference type="Pfam" id="PF12796">
    <property type="entry name" value="Ank_2"/>
    <property type="match status" value="1"/>
</dbReference>